<protein>
    <submittedName>
        <fullName evidence="1">Uncharacterized protein</fullName>
    </submittedName>
</protein>
<evidence type="ECO:0000313" key="1">
    <source>
        <dbReference type="EMBL" id="KAK5836804.1"/>
    </source>
</evidence>
<keyword evidence="2" id="KW-1185">Reference proteome</keyword>
<comment type="caution">
    <text evidence="1">The sequence shown here is derived from an EMBL/GenBank/DDBJ whole genome shotgun (WGS) entry which is preliminary data.</text>
</comment>
<gene>
    <name evidence="1" type="ORF">PVK06_012605</name>
</gene>
<evidence type="ECO:0000313" key="2">
    <source>
        <dbReference type="Proteomes" id="UP001358586"/>
    </source>
</evidence>
<accession>A0ABR0QC53</accession>
<dbReference type="Proteomes" id="UP001358586">
    <property type="component" value="Chromosome 4"/>
</dbReference>
<name>A0ABR0QC53_GOSAR</name>
<organism evidence="1 2">
    <name type="scientific">Gossypium arboreum</name>
    <name type="common">Tree cotton</name>
    <name type="synonym">Gossypium nanking</name>
    <dbReference type="NCBI Taxonomy" id="29729"/>
    <lineage>
        <taxon>Eukaryota</taxon>
        <taxon>Viridiplantae</taxon>
        <taxon>Streptophyta</taxon>
        <taxon>Embryophyta</taxon>
        <taxon>Tracheophyta</taxon>
        <taxon>Spermatophyta</taxon>
        <taxon>Magnoliopsida</taxon>
        <taxon>eudicotyledons</taxon>
        <taxon>Gunneridae</taxon>
        <taxon>Pentapetalae</taxon>
        <taxon>rosids</taxon>
        <taxon>malvids</taxon>
        <taxon>Malvales</taxon>
        <taxon>Malvaceae</taxon>
        <taxon>Malvoideae</taxon>
        <taxon>Gossypium</taxon>
    </lineage>
</organism>
<dbReference type="EMBL" id="JARKNE010000004">
    <property type="protein sequence ID" value="KAK5836804.1"/>
    <property type="molecule type" value="Genomic_DNA"/>
</dbReference>
<reference evidence="1 2" key="1">
    <citation type="submission" date="2023-03" db="EMBL/GenBank/DDBJ databases">
        <title>WGS of Gossypium arboreum.</title>
        <authorList>
            <person name="Yu D."/>
        </authorList>
    </citation>
    <scope>NUCLEOTIDE SEQUENCE [LARGE SCALE GENOMIC DNA]</scope>
    <source>
        <tissue evidence="1">Leaf</tissue>
    </source>
</reference>
<sequence>METGKGTRASWTWSSLVEAKDFLKELLLCQVNNGEKINIWEEKWVYGLDGYRLNFPETVEPLMPKLVVDIMNKKEGRWNISLIEQWISEQEKEAIMRLPICKTEEEDKLVWPHSIGGNYEVKSDYNMLRTEKVMKAQLSLNSFSHRVDKKI</sequence>
<proteinExistence type="predicted"/>